<keyword evidence="7" id="KW-1185">Reference proteome</keyword>
<dbReference type="PANTHER" id="PTHR30427:SF1">
    <property type="entry name" value="TRANSCRIPTIONAL ACTIVATOR PROTEIN LYSR"/>
    <property type="match status" value="1"/>
</dbReference>
<keyword evidence="2" id="KW-0805">Transcription regulation</keyword>
<dbReference type="GO" id="GO:0010628">
    <property type="term" value="P:positive regulation of gene expression"/>
    <property type="evidence" value="ECO:0007669"/>
    <property type="project" value="TreeGrafter"/>
</dbReference>
<proteinExistence type="inferred from homology"/>
<dbReference type="GO" id="GO:0009089">
    <property type="term" value="P:lysine biosynthetic process via diaminopimelate"/>
    <property type="evidence" value="ECO:0007669"/>
    <property type="project" value="TreeGrafter"/>
</dbReference>
<dbReference type="PANTHER" id="PTHR30427">
    <property type="entry name" value="TRANSCRIPTIONAL ACTIVATOR PROTEIN LYSR"/>
    <property type="match status" value="1"/>
</dbReference>
<dbReference type="SUPFAM" id="SSF53850">
    <property type="entry name" value="Periplasmic binding protein-like II"/>
    <property type="match status" value="1"/>
</dbReference>
<keyword evidence="4" id="KW-0804">Transcription</keyword>
<evidence type="ECO:0000259" key="5">
    <source>
        <dbReference type="PROSITE" id="PS50931"/>
    </source>
</evidence>
<name>A0A8J3DVW7_9RHOB</name>
<dbReference type="Gene3D" id="1.10.10.10">
    <property type="entry name" value="Winged helix-like DNA-binding domain superfamily/Winged helix DNA-binding domain"/>
    <property type="match status" value="1"/>
</dbReference>
<comment type="caution">
    <text evidence="6">The sequence shown here is derived from an EMBL/GenBank/DDBJ whole genome shotgun (WGS) entry which is preliminary data.</text>
</comment>
<dbReference type="PRINTS" id="PR00039">
    <property type="entry name" value="HTHLYSR"/>
</dbReference>
<dbReference type="EMBL" id="BMCP01000002">
    <property type="protein sequence ID" value="GGE45685.1"/>
    <property type="molecule type" value="Genomic_DNA"/>
</dbReference>
<evidence type="ECO:0000256" key="3">
    <source>
        <dbReference type="ARBA" id="ARBA00023125"/>
    </source>
</evidence>
<protein>
    <submittedName>
        <fullName evidence="6">LysR family transcriptional regulator</fullName>
    </submittedName>
</protein>
<accession>A0A8J3DVW7</accession>
<dbReference type="PROSITE" id="PS50931">
    <property type="entry name" value="HTH_LYSR"/>
    <property type="match status" value="1"/>
</dbReference>
<dbReference type="InterPro" id="IPR005119">
    <property type="entry name" value="LysR_subst-bd"/>
</dbReference>
<dbReference type="GO" id="GO:0043565">
    <property type="term" value="F:sequence-specific DNA binding"/>
    <property type="evidence" value="ECO:0007669"/>
    <property type="project" value="TreeGrafter"/>
</dbReference>
<feature type="domain" description="HTH lysR-type" evidence="5">
    <location>
        <begin position="23"/>
        <end position="80"/>
    </location>
</feature>
<evidence type="ECO:0000313" key="7">
    <source>
        <dbReference type="Proteomes" id="UP000602745"/>
    </source>
</evidence>
<dbReference type="InterPro" id="IPR036388">
    <property type="entry name" value="WH-like_DNA-bd_sf"/>
</dbReference>
<dbReference type="Proteomes" id="UP000602745">
    <property type="component" value="Unassembled WGS sequence"/>
</dbReference>
<sequence>MVFRQSRNFLDVIPQGYAMPRRLNLRQIEAFKAVIEYGTVSRAAEMMSVSQPAMSKLIAHLEEDTGLRLFDRVKGRLAPTRRGMRLYEEIDRIFSGVEQVENAVEAIRRDEQSRLLIGVMPALSGSFIQQATMRFLAKQPGVFCSANVRSSQWIADALVTRNLDVGLISSPIDNPYTVGVPLMPHPLVCIMALDNPLATKDVIVPQDLDGLPFVSFSLEGYVSRVATRVLDAHGVKPDIVMIVNVAPTLCEFVAAGVGVSLVHPLVVGALRDRVAMRPFEPAIDLDFQLCHMSDSRNARLVRAFLDSAQEVSTEISQTILRPR</sequence>
<gene>
    <name evidence="6" type="ORF">GCM10007276_23650</name>
</gene>
<dbReference type="AlphaFoldDB" id="A0A8J3DVW7"/>
<dbReference type="InterPro" id="IPR036390">
    <property type="entry name" value="WH_DNA-bd_sf"/>
</dbReference>
<dbReference type="Gene3D" id="3.40.190.290">
    <property type="match status" value="1"/>
</dbReference>
<dbReference type="GO" id="GO:0003700">
    <property type="term" value="F:DNA-binding transcription factor activity"/>
    <property type="evidence" value="ECO:0007669"/>
    <property type="project" value="InterPro"/>
</dbReference>
<dbReference type="Pfam" id="PF00126">
    <property type="entry name" value="HTH_1"/>
    <property type="match status" value="1"/>
</dbReference>
<organism evidence="6 7">
    <name type="scientific">Agaricicola taiwanensis</name>
    <dbReference type="NCBI Taxonomy" id="591372"/>
    <lineage>
        <taxon>Bacteria</taxon>
        <taxon>Pseudomonadati</taxon>
        <taxon>Pseudomonadota</taxon>
        <taxon>Alphaproteobacteria</taxon>
        <taxon>Rhodobacterales</taxon>
        <taxon>Paracoccaceae</taxon>
        <taxon>Agaricicola</taxon>
    </lineage>
</organism>
<evidence type="ECO:0000313" key="6">
    <source>
        <dbReference type="EMBL" id="GGE45685.1"/>
    </source>
</evidence>
<evidence type="ECO:0000256" key="1">
    <source>
        <dbReference type="ARBA" id="ARBA00009437"/>
    </source>
</evidence>
<reference evidence="6" key="1">
    <citation type="journal article" date="2014" name="Int. J. Syst. Evol. Microbiol.">
        <title>Complete genome sequence of Corynebacterium casei LMG S-19264T (=DSM 44701T), isolated from a smear-ripened cheese.</title>
        <authorList>
            <consortium name="US DOE Joint Genome Institute (JGI-PGF)"/>
            <person name="Walter F."/>
            <person name="Albersmeier A."/>
            <person name="Kalinowski J."/>
            <person name="Ruckert C."/>
        </authorList>
    </citation>
    <scope>NUCLEOTIDE SEQUENCE</scope>
    <source>
        <strain evidence="6">CCM 7684</strain>
    </source>
</reference>
<dbReference type="Pfam" id="PF03466">
    <property type="entry name" value="LysR_substrate"/>
    <property type="match status" value="1"/>
</dbReference>
<evidence type="ECO:0000256" key="2">
    <source>
        <dbReference type="ARBA" id="ARBA00023015"/>
    </source>
</evidence>
<dbReference type="SUPFAM" id="SSF46785">
    <property type="entry name" value="Winged helix' DNA-binding domain"/>
    <property type="match status" value="1"/>
</dbReference>
<reference evidence="6" key="2">
    <citation type="submission" date="2020-09" db="EMBL/GenBank/DDBJ databases">
        <authorList>
            <person name="Sun Q."/>
            <person name="Sedlacek I."/>
        </authorList>
    </citation>
    <scope>NUCLEOTIDE SEQUENCE</scope>
    <source>
        <strain evidence="6">CCM 7684</strain>
    </source>
</reference>
<dbReference type="InterPro" id="IPR000847">
    <property type="entry name" value="LysR_HTH_N"/>
</dbReference>
<keyword evidence="3" id="KW-0238">DNA-binding</keyword>
<comment type="similarity">
    <text evidence="1">Belongs to the LysR transcriptional regulatory family.</text>
</comment>
<evidence type="ECO:0000256" key="4">
    <source>
        <dbReference type="ARBA" id="ARBA00023163"/>
    </source>
</evidence>